<accession>A0AAV7QFT7</accession>
<gene>
    <name evidence="2" type="ORF">NDU88_005634</name>
</gene>
<keyword evidence="3" id="KW-1185">Reference proteome</keyword>
<dbReference type="Proteomes" id="UP001066276">
    <property type="component" value="Chromosome 6"/>
</dbReference>
<dbReference type="AlphaFoldDB" id="A0AAV7QFT7"/>
<reference evidence="2" key="1">
    <citation type="journal article" date="2022" name="bioRxiv">
        <title>Sequencing and chromosome-scale assembly of the giantPleurodeles waltlgenome.</title>
        <authorList>
            <person name="Brown T."/>
            <person name="Elewa A."/>
            <person name="Iarovenko S."/>
            <person name="Subramanian E."/>
            <person name="Araus A.J."/>
            <person name="Petzold A."/>
            <person name="Susuki M."/>
            <person name="Suzuki K.-i.T."/>
            <person name="Hayashi T."/>
            <person name="Toyoda A."/>
            <person name="Oliveira C."/>
            <person name="Osipova E."/>
            <person name="Leigh N.D."/>
            <person name="Simon A."/>
            <person name="Yun M.H."/>
        </authorList>
    </citation>
    <scope>NUCLEOTIDE SEQUENCE</scope>
    <source>
        <strain evidence="2">20211129_DDA</strain>
        <tissue evidence="2">Liver</tissue>
    </source>
</reference>
<evidence type="ECO:0000313" key="3">
    <source>
        <dbReference type="Proteomes" id="UP001066276"/>
    </source>
</evidence>
<sequence length="162" mass="16357">MKDGTRASGEAEVDLRSQSATQSGEIKGFGPQPGRASRNDGHLAGRPGHAPCGYCPCHSGSGYDCGQFSCPALLETVADVLLVTVTAVVKAVTIAVGATIVLADLVVVEVIIHGRWAGMIADVAAVVAVAVPPDVSKGIVTAVVHAVVIDVVTSGVLPVEAH</sequence>
<dbReference type="EMBL" id="JANPWB010000010">
    <property type="protein sequence ID" value="KAJ1139259.1"/>
    <property type="molecule type" value="Genomic_DNA"/>
</dbReference>
<organism evidence="2 3">
    <name type="scientific">Pleurodeles waltl</name>
    <name type="common">Iberian ribbed newt</name>
    <dbReference type="NCBI Taxonomy" id="8319"/>
    <lineage>
        <taxon>Eukaryota</taxon>
        <taxon>Metazoa</taxon>
        <taxon>Chordata</taxon>
        <taxon>Craniata</taxon>
        <taxon>Vertebrata</taxon>
        <taxon>Euteleostomi</taxon>
        <taxon>Amphibia</taxon>
        <taxon>Batrachia</taxon>
        <taxon>Caudata</taxon>
        <taxon>Salamandroidea</taxon>
        <taxon>Salamandridae</taxon>
        <taxon>Pleurodelinae</taxon>
        <taxon>Pleurodeles</taxon>
    </lineage>
</organism>
<comment type="caution">
    <text evidence="2">The sequence shown here is derived from an EMBL/GenBank/DDBJ whole genome shotgun (WGS) entry which is preliminary data.</text>
</comment>
<evidence type="ECO:0000313" key="2">
    <source>
        <dbReference type="EMBL" id="KAJ1139259.1"/>
    </source>
</evidence>
<evidence type="ECO:0000256" key="1">
    <source>
        <dbReference type="SAM" id="MobiDB-lite"/>
    </source>
</evidence>
<proteinExistence type="predicted"/>
<name>A0AAV7QFT7_PLEWA</name>
<protein>
    <submittedName>
        <fullName evidence="2">Uncharacterized protein</fullName>
    </submittedName>
</protein>
<feature type="region of interest" description="Disordered" evidence="1">
    <location>
        <begin position="1"/>
        <end position="42"/>
    </location>
</feature>